<dbReference type="AlphaFoldDB" id="A0A1H4FEB5"/>
<organism evidence="2 3">
    <name type="scientific">Thiothrix caldifontis</name>
    <dbReference type="NCBI Taxonomy" id="525918"/>
    <lineage>
        <taxon>Bacteria</taxon>
        <taxon>Pseudomonadati</taxon>
        <taxon>Pseudomonadota</taxon>
        <taxon>Gammaproteobacteria</taxon>
        <taxon>Thiotrichales</taxon>
        <taxon>Thiotrichaceae</taxon>
        <taxon>Thiothrix</taxon>
    </lineage>
</organism>
<evidence type="ECO:0000313" key="2">
    <source>
        <dbReference type="EMBL" id="SEA95674.1"/>
    </source>
</evidence>
<dbReference type="InterPro" id="IPR045608">
    <property type="entry name" value="Trypco2"/>
</dbReference>
<keyword evidence="3" id="KW-1185">Reference proteome</keyword>
<reference evidence="2 3" key="1">
    <citation type="submission" date="2016-10" db="EMBL/GenBank/DDBJ databases">
        <authorList>
            <person name="de Groot N.N."/>
        </authorList>
    </citation>
    <scope>NUCLEOTIDE SEQUENCE [LARGE SCALE GENOMIC DNA]</scope>
    <source>
        <strain evidence="2 3">DSM 21228</strain>
    </source>
</reference>
<name>A0A1H4FEB5_9GAMM</name>
<dbReference type="RefSeq" id="WP_093069832.1">
    <property type="nucleotide sequence ID" value="NZ_FNQP01000020.1"/>
</dbReference>
<evidence type="ECO:0000259" key="1">
    <source>
        <dbReference type="Pfam" id="PF19631"/>
    </source>
</evidence>
<dbReference type="EMBL" id="FNQP01000020">
    <property type="protein sequence ID" value="SEA95674.1"/>
    <property type="molecule type" value="Genomic_DNA"/>
</dbReference>
<proteinExistence type="predicted"/>
<dbReference type="OrthoDB" id="9256172at2"/>
<gene>
    <name evidence="2" type="ORF">SAMN05660964_02937</name>
</gene>
<sequence length="110" mass="11981">MAQKLELAEVIKALREELNLAKRDGEGQGIRFNINNVDIELQTVVERKVDAGVSGKVRFWVIDADAKANGELKDAVTQKIKLSLQVVDTTKTAEEIAATGSNAMTINDKA</sequence>
<evidence type="ECO:0000313" key="3">
    <source>
        <dbReference type="Proteomes" id="UP000199397"/>
    </source>
</evidence>
<dbReference type="Pfam" id="PF19631">
    <property type="entry name" value="Trypco2"/>
    <property type="match status" value="1"/>
</dbReference>
<protein>
    <recommendedName>
        <fullName evidence="1">Trypsin-co-occurring domain-containing protein</fullName>
    </recommendedName>
</protein>
<accession>A0A1H4FEB5</accession>
<feature type="domain" description="Trypsin-co-occurring" evidence="1">
    <location>
        <begin position="6"/>
        <end position="85"/>
    </location>
</feature>
<dbReference type="Proteomes" id="UP000199397">
    <property type="component" value="Unassembled WGS sequence"/>
</dbReference>
<dbReference type="STRING" id="525918.SAMN05660964_02937"/>